<organism evidence="2 3">
    <name type="scientific">Daphnia sinensis</name>
    <dbReference type="NCBI Taxonomy" id="1820382"/>
    <lineage>
        <taxon>Eukaryota</taxon>
        <taxon>Metazoa</taxon>
        <taxon>Ecdysozoa</taxon>
        <taxon>Arthropoda</taxon>
        <taxon>Crustacea</taxon>
        <taxon>Branchiopoda</taxon>
        <taxon>Diplostraca</taxon>
        <taxon>Cladocera</taxon>
        <taxon>Anomopoda</taxon>
        <taxon>Daphniidae</taxon>
        <taxon>Daphnia</taxon>
        <taxon>Daphnia similis group</taxon>
    </lineage>
</organism>
<evidence type="ECO:0000313" key="3">
    <source>
        <dbReference type="Proteomes" id="UP000820818"/>
    </source>
</evidence>
<feature type="signal peptide" evidence="1">
    <location>
        <begin position="1"/>
        <end position="17"/>
    </location>
</feature>
<accession>A0AAD5PVI7</accession>
<reference evidence="2 3" key="1">
    <citation type="submission" date="2022-05" db="EMBL/GenBank/DDBJ databases">
        <title>A multi-omics perspective on studying reproductive biology in Daphnia sinensis.</title>
        <authorList>
            <person name="Jia J."/>
        </authorList>
    </citation>
    <scope>NUCLEOTIDE SEQUENCE [LARGE SCALE GENOMIC DNA]</scope>
    <source>
        <strain evidence="2 3">WSL</strain>
    </source>
</reference>
<protein>
    <recommendedName>
        <fullName evidence="4">Secreted protein</fullName>
    </recommendedName>
</protein>
<name>A0AAD5PVI7_9CRUS</name>
<evidence type="ECO:0008006" key="4">
    <source>
        <dbReference type="Google" id="ProtNLM"/>
    </source>
</evidence>
<sequence>MIILVVLILQIAGPLKTYDAVPNRVCFVRVKVKRLVHLWWLAPNGTDQWRFHSCIVVDSHLFVNLLFPFTLDTHCVQPSPTNSGQPFECNQMNPASLTISACQLEIALKCRTAVHTLRSPAEGCDFFGK</sequence>
<evidence type="ECO:0000256" key="1">
    <source>
        <dbReference type="SAM" id="SignalP"/>
    </source>
</evidence>
<evidence type="ECO:0000313" key="2">
    <source>
        <dbReference type="EMBL" id="KAI9558014.1"/>
    </source>
</evidence>
<gene>
    <name evidence="2" type="ORF">GHT06_014767</name>
</gene>
<feature type="chain" id="PRO_5042182756" description="Secreted protein" evidence="1">
    <location>
        <begin position="18"/>
        <end position="129"/>
    </location>
</feature>
<keyword evidence="1" id="KW-0732">Signal</keyword>
<dbReference type="AlphaFoldDB" id="A0AAD5PVI7"/>
<proteinExistence type="predicted"/>
<comment type="caution">
    <text evidence="2">The sequence shown here is derived from an EMBL/GenBank/DDBJ whole genome shotgun (WGS) entry which is preliminary data.</text>
</comment>
<keyword evidence="3" id="KW-1185">Reference proteome</keyword>
<dbReference type="EMBL" id="WJBH02000005">
    <property type="protein sequence ID" value="KAI9558014.1"/>
    <property type="molecule type" value="Genomic_DNA"/>
</dbReference>
<dbReference type="Proteomes" id="UP000820818">
    <property type="component" value="Linkage Group LG5"/>
</dbReference>